<name>A0A5B7CYL5_PORTR</name>
<comment type="caution">
    <text evidence="2">The sequence shown here is derived from an EMBL/GenBank/DDBJ whole genome shotgun (WGS) entry which is preliminary data.</text>
</comment>
<sequence>MQRFWSLSPPDSMRIFFLREGRVKSLRQPQETHKEYKRPLQGGPCGKEQSSNQAPSSGRRISSKERGRGCPPLLNFQSRASSLDGVPPGQEEVGPPDPKRTQVALDSAATASSSSFMDDSLSRRYQPQIGSRGDKLPVIPGQLAGDCPVLDGDNPQSGT</sequence>
<accession>A0A5B7CYL5</accession>
<reference evidence="2 3" key="1">
    <citation type="submission" date="2019-05" db="EMBL/GenBank/DDBJ databases">
        <title>Another draft genome of Portunus trituberculatus and its Hox gene families provides insights of decapod evolution.</title>
        <authorList>
            <person name="Jeong J.-H."/>
            <person name="Song I."/>
            <person name="Kim S."/>
            <person name="Choi T."/>
            <person name="Kim D."/>
            <person name="Ryu S."/>
            <person name="Kim W."/>
        </authorList>
    </citation>
    <scope>NUCLEOTIDE SEQUENCE [LARGE SCALE GENOMIC DNA]</scope>
    <source>
        <tissue evidence="2">Muscle</tissue>
    </source>
</reference>
<organism evidence="2 3">
    <name type="scientific">Portunus trituberculatus</name>
    <name type="common">Swimming crab</name>
    <name type="synonym">Neptunus trituberculatus</name>
    <dbReference type="NCBI Taxonomy" id="210409"/>
    <lineage>
        <taxon>Eukaryota</taxon>
        <taxon>Metazoa</taxon>
        <taxon>Ecdysozoa</taxon>
        <taxon>Arthropoda</taxon>
        <taxon>Crustacea</taxon>
        <taxon>Multicrustacea</taxon>
        <taxon>Malacostraca</taxon>
        <taxon>Eumalacostraca</taxon>
        <taxon>Eucarida</taxon>
        <taxon>Decapoda</taxon>
        <taxon>Pleocyemata</taxon>
        <taxon>Brachyura</taxon>
        <taxon>Eubrachyura</taxon>
        <taxon>Portunoidea</taxon>
        <taxon>Portunidae</taxon>
        <taxon>Portuninae</taxon>
        <taxon>Portunus</taxon>
    </lineage>
</organism>
<feature type="compositionally biased region" description="Polar residues" evidence="1">
    <location>
        <begin position="48"/>
        <end position="60"/>
    </location>
</feature>
<evidence type="ECO:0000313" key="2">
    <source>
        <dbReference type="EMBL" id="MPC14847.1"/>
    </source>
</evidence>
<evidence type="ECO:0000256" key="1">
    <source>
        <dbReference type="SAM" id="MobiDB-lite"/>
    </source>
</evidence>
<dbReference type="Proteomes" id="UP000324222">
    <property type="component" value="Unassembled WGS sequence"/>
</dbReference>
<feature type="region of interest" description="Disordered" evidence="1">
    <location>
        <begin position="21"/>
        <end position="159"/>
    </location>
</feature>
<evidence type="ECO:0000313" key="3">
    <source>
        <dbReference type="Proteomes" id="UP000324222"/>
    </source>
</evidence>
<protein>
    <submittedName>
        <fullName evidence="2">Uncharacterized protein</fullName>
    </submittedName>
</protein>
<feature type="compositionally biased region" description="Low complexity" evidence="1">
    <location>
        <begin position="104"/>
        <end position="119"/>
    </location>
</feature>
<dbReference type="AlphaFoldDB" id="A0A5B7CYL5"/>
<feature type="compositionally biased region" description="Low complexity" evidence="1">
    <location>
        <begin position="84"/>
        <end position="93"/>
    </location>
</feature>
<gene>
    <name evidence="2" type="ORF">E2C01_007623</name>
</gene>
<dbReference type="EMBL" id="VSRR010000383">
    <property type="protein sequence ID" value="MPC14847.1"/>
    <property type="molecule type" value="Genomic_DNA"/>
</dbReference>
<keyword evidence="3" id="KW-1185">Reference proteome</keyword>
<proteinExistence type="predicted"/>